<keyword evidence="2 5" id="KW-0548">Nucleotidyltransferase</keyword>
<dbReference type="RefSeq" id="WP_147846166.1">
    <property type="nucleotide sequence ID" value="NZ_VDUZ01000006.1"/>
</dbReference>
<dbReference type="NCBIfam" id="TIGR03552">
    <property type="entry name" value="F420_cofC"/>
    <property type="match status" value="1"/>
</dbReference>
<proteinExistence type="inferred from homology"/>
<dbReference type="EMBL" id="VDUZ01000006">
    <property type="protein sequence ID" value="TXL78696.1"/>
    <property type="molecule type" value="Genomic_DNA"/>
</dbReference>
<dbReference type="InterPro" id="IPR029044">
    <property type="entry name" value="Nucleotide-diphossugar_trans"/>
</dbReference>
<evidence type="ECO:0000256" key="3">
    <source>
        <dbReference type="ARBA" id="ARBA00022741"/>
    </source>
</evidence>
<accession>A0A5C8PRV4</accession>
<evidence type="ECO:0000256" key="1">
    <source>
        <dbReference type="ARBA" id="ARBA00022679"/>
    </source>
</evidence>
<dbReference type="GO" id="GO:0043814">
    <property type="term" value="F:phospholactate guanylyltransferase activity"/>
    <property type="evidence" value="ECO:0007669"/>
    <property type="project" value="InterPro"/>
</dbReference>
<comment type="catalytic activity">
    <reaction evidence="5">
        <text>(2R)-3-phosphoglycerate + GTP + H(+) = 3-[(R)-glyceryl]-diphospho-5'-guanosine + diphosphate</text>
        <dbReference type="Rhea" id="RHEA:63440"/>
        <dbReference type="ChEBI" id="CHEBI:15378"/>
        <dbReference type="ChEBI" id="CHEBI:33019"/>
        <dbReference type="ChEBI" id="CHEBI:37565"/>
        <dbReference type="ChEBI" id="CHEBI:58272"/>
        <dbReference type="ChEBI" id="CHEBI:147306"/>
        <dbReference type="EC" id="2.7.7.106"/>
    </reaction>
</comment>
<comment type="similarity">
    <text evidence="5">Belongs to the CofC family.</text>
</comment>
<dbReference type="UniPathway" id="UPA00071"/>
<evidence type="ECO:0000313" key="6">
    <source>
        <dbReference type="EMBL" id="TXL78696.1"/>
    </source>
</evidence>
<comment type="caution">
    <text evidence="6">The sequence shown here is derived from an EMBL/GenBank/DDBJ whole genome shotgun (WGS) entry which is preliminary data.</text>
</comment>
<reference evidence="6 7" key="1">
    <citation type="submission" date="2019-06" db="EMBL/GenBank/DDBJ databases">
        <title>New taxonomy in bacterial strain CC-CFT640, isolated from vineyard.</title>
        <authorList>
            <person name="Lin S.-Y."/>
            <person name="Tsai C.-F."/>
            <person name="Young C.-C."/>
        </authorList>
    </citation>
    <scope>NUCLEOTIDE SEQUENCE [LARGE SCALE GENOMIC DNA]</scope>
    <source>
        <strain evidence="6 7">CC-CFT640</strain>
    </source>
</reference>
<keyword evidence="1 5" id="KW-0808">Transferase</keyword>
<evidence type="ECO:0000256" key="4">
    <source>
        <dbReference type="ARBA" id="ARBA00023134"/>
    </source>
</evidence>
<evidence type="ECO:0000256" key="5">
    <source>
        <dbReference type="HAMAP-Rule" id="MF_02114"/>
    </source>
</evidence>
<dbReference type="PANTHER" id="PTHR40392">
    <property type="entry name" value="2-PHOSPHO-L-LACTATE GUANYLYLTRANSFERASE"/>
    <property type="match status" value="1"/>
</dbReference>
<comment type="function">
    <text evidence="5">Guanylyltransferase that catalyzes the activation of (2R)-3-phosphoglycerate (3PG) as 3-[(R)-glyceryl]-diphospho-5'-guanosine, via the condensation of 3PG with GTP. It is involved in the biosynthesis of a derivative of the hydride carrier cofactor coenzyme F420, 3PG-F420.</text>
</comment>
<protein>
    <recommendedName>
        <fullName evidence="5">3-phospho-D-glycerate guanylyltransferase</fullName>
        <shortName evidence="5">3PG guanylyltransferase</shortName>
        <ecNumber evidence="5">2.7.7.106</ecNumber>
    </recommendedName>
</protein>
<keyword evidence="3 5" id="KW-0547">Nucleotide-binding</keyword>
<dbReference type="GO" id="GO:0052645">
    <property type="term" value="P:F420-0 metabolic process"/>
    <property type="evidence" value="ECO:0007669"/>
    <property type="project" value="UniProtKB-UniRule"/>
</dbReference>
<dbReference type="InterPro" id="IPR002835">
    <property type="entry name" value="CofC"/>
</dbReference>
<evidence type="ECO:0000313" key="7">
    <source>
        <dbReference type="Proteomes" id="UP000321638"/>
    </source>
</evidence>
<dbReference type="OrthoDB" id="6334386at2"/>
<dbReference type="GO" id="GO:0005525">
    <property type="term" value="F:GTP binding"/>
    <property type="evidence" value="ECO:0007669"/>
    <property type="project" value="UniProtKB-KW"/>
</dbReference>
<dbReference type="Gene3D" id="3.90.550.10">
    <property type="entry name" value="Spore Coat Polysaccharide Biosynthesis Protein SpsA, Chain A"/>
    <property type="match status" value="1"/>
</dbReference>
<sequence length="239" mass="25345">MTAEADIWAVVPVKELDGAKQRLAGLLTPAQRSALAEVMVVEVLDKIATVRGLAGILVVTLDPRIAAHARRIGARIVTDGAREGHTGSVNAGARVLLAEKRGGMITMPGDIPAMTAAEVEAVLAAHQAAPAFTIAPAHDDLGSNAVVCSPPDSVPLRFGDNSYFPHLDAARRCGITPTVVRRPGIAMDIDHPVDLAMFLRRPESVGTRTRAFLEEAGVPRLLVEREVIPLFPRKRGEAG</sequence>
<keyword evidence="7" id="KW-1185">Reference proteome</keyword>
<dbReference type="EC" id="2.7.7.106" evidence="5"/>
<dbReference type="Proteomes" id="UP000321638">
    <property type="component" value="Unassembled WGS sequence"/>
</dbReference>
<dbReference type="HAMAP" id="MF_02114">
    <property type="entry name" value="CofC"/>
    <property type="match status" value="1"/>
</dbReference>
<comment type="pathway">
    <text evidence="5">Cofactor biosynthesis; coenzyme F420 biosynthesis.</text>
</comment>
<dbReference type="PANTHER" id="PTHR40392:SF1">
    <property type="entry name" value="2-PHOSPHO-L-LACTATE GUANYLYLTRANSFERASE"/>
    <property type="match status" value="1"/>
</dbReference>
<dbReference type="Pfam" id="PF01983">
    <property type="entry name" value="CofC"/>
    <property type="match status" value="1"/>
</dbReference>
<name>A0A5C8PRV4_9HYPH</name>
<gene>
    <name evidence="6" type="primary">cofC</name>
    <name evidence="5" type="synonym">fbiD</name>
    <name evidence="6" type="ORF">FHP25_06780</name>
</gene>
<dbReference type="AlphaFoldDB" id="A0A5C8PRV4"/>
<keyword evidence="4 5" id="KW-0342">GTP-binding</keyword>
<dbReference type="SUPFAM" id="SSF53448">
    <property type="entry name" value="Nucleotide-diphospho-sugar transferases"/>
    <property type="match status" value="1"/>
</dbReference>
<organism evidence="6 7">
    <name type="scientific">Vineibacter terrae</name>
    <dbReference type="NCBI Taxonomy" id="2586908"/>
    <lineage>
        <taxon>Bacteria</taxon>
        <taxon>Pseudomonadati</taxon>
        <taxon>Pseudomonadota</taxon>
        <taxon>Alphaproteobacteria</taxon>
        <taxon>Hyphomicrobiales</taxon>
        <taxon>Vineibacter</taxon>
    </lineage>
</organism>
<evidence type="ECO:0000256" key="2">
    <source>
        <dbReference type="ARBA" id="ARBA00022695"/>
    </source>
</evidence>